<dbReference type="PANTHER" id="PTHR10366:SF623">
    <property type="entry name" value="CINNAMOYL-COA REDUCTASE-LIKE SNL6"/>
    <property type="match status" value="1"/>
</dbReference>
<name>A0A834YEG3_TETSI</name>
<dbReference type="InterPro" id="IPR001509">
    <property type="entry name" value="Epimerase_deHydtase"/>
</dbReference>
<accession>A0A834YEG3</accession>
<evidence type="ECO:0000313" key="3">
    <source>
        <dbReference type="EMBL" id="KAF8380708.1"/>
    </source>
</evidence>
<dbReference type="Pfam" id="PF01370">
    <property type="entry name" value="Epimerase"/>
    <property type="match status" value="1"/>
</dbReference>
<dbReference type="InterPro" id="IPR036291">
    <property type="entry name" value="NAD(P)-bd_dom_sf"/>
</dbReference>
<dbReference type="CDD" id="cd08958">
    <property type="entry name" value="FR_SDR_e"/>
    <property type="match status" value="1"/>
</dbReference>
<gene>
    <name evidence="3" type="ORF">HHK36_028198</name>
</gene>
<dbReference type="AlphaFoldDB" id="A0A834YEG3"/>
<evidence type="ECO:0000259" key="2">
    <source>
        <dbReference type="Pfam" id="PF01370"/>
    </source>
</evidence>
<dbReference type="Proteomes" id="UP000655225">
    <property type="component" value="Unassembled WGS sequence"/>
</dbReference>
<dbReference type="GO" id="GO:0016616">
    <property type="term" value="F:oxidoreductase activity, acting on the CH-OH group of donors, NAD or NADP as acceptor"/>
    <property type="evidence" value="ECO:0007669"/>
    <property type="project" value="TreeGrafter"/>
</dbReference>
<dbReference type="PANTHER" id="PTHR10366">
    <property type="entry name" value="NAD DEPENDENT EPIMERASE/DEHYDRATASE"/>
    <property type="match status" value="1"/>
</dbReference>
<protein>
    <recommendedName>
        <fullName evidence="2">NAD-dependent epimerase/dehydratase domain-containing protein</fullName>
    </recommendedName>
</protein>
<dbReference type="OMA" id="DWSEPNF"/>
<evidence type="ECO:0000313" key="4">
    <source>
        <dbReference type="Proteomes" id="UP000655225"/>
    </source>
</evidence>
<keyword evidence="1" id="KW-0560">Oxidoreductase</keyword>
<dbReference type="SUPFAM" id="SSF51735">
    <property type="entry name" value="NAD(P)-binding Rossmann-fold domains"/>
    <property type="match status" value="1"/>
</dbReference>
<evidence type="ECO:0000256" key="1">
    <source>
        <dbReference type="ARBA" id="ARBA00023002"/>
    </source>
</evidence>
<feature type="domain" description="NAD-dependent epimerase/dehydratase" evidence="2">
    <location>
        <begin position="17"/>
        <end position="204"/>
    </location>
</feature>
<organism evidence="3 4">
    <name type="scientific">Tetracentron sinense</name>
    <name type="common">Spur-leaf</name>
    <dbReference type="NCBI Taxonomy" id="13715"/>
    <lineage>
        <taxon>Eukaryota</taxon>
        <taxon>Viridiplantae</taxon>
        <taxon>Streptophyta</taxon>
        <taxon>Embryophyta</taxon>
        <taxon>Tracheophyta</taxon>
        <taxon>Spermatophyta</taxon>
        <taxon>Magnoliopsida</taxon>
        <taxon>Trochodendrales</taxon>
        <taxon>Trochodendraceae</taxon>
        <taxon>Tetracentron</taxon>
    </lineage>
</organism>
<reference evidence="3 4" key="1">
    <citation type="submission" date="2020-04" db="EMBL/GenBank/DDBJ databases">
        <title>Plant Genome Project.</title>
        <authorList>
            <person name="Zhang R.-G."/>
        </authorList>
    </citation>
    <scope>NUCLEOTIDE SEQUENCE [LARGE SCALE GENOMIC DNA]</scope>
    <source>
        <strain evidence="3">YNK0</strain>
        <tissue evidence="3">Leaf</tissue>
    </source>
</reference>
<dbReference type="OrthoDB" id="2735536at2759"/>
<sequence length="390" mass="42987">MAPASLHPTAKTVCVMDASGRLGSTLVLRLLQRGYTVHAAVQTHGELVPLKGLSSENKNLRIFRSDPFDYQSIIDALKGCSAIFYSFEHPQDQPTCDGLVQEYMAEEEVRAAHNVLEACAQTDTIEKVVFTSSVTAVIWRESRDDCKSTSDFDERNWSDVNFCRNYKLWHALSKTLAEKTAWALAMDRGVNMVSVNAGLVMGPDLTVTNPYLKGAAEMYEDGVFVTVELNFLVDAHICVFEDVSTYGRYLCFNHVINRPQDAVKLAQMLMPSSSSPLPQGCEDTAMEMLGLNRLEKMNRELAGGIVGLIGAGWQPEVMIRSEITLPLLEISPKDGTLMEIAGGGGRSSNRVEVSTDLAMGAAAEVTQRTKEDRRRRGDGLKWWSSDFAGC</sequence>
<dbReference type="Gene3D" id="3.40.50.720">
    <property type="entry name" value="NAD(P)-binding Rossmann-like Domain"/>
    <property type="match status" value="1"/>
</dbReference>
<comment type="caution">
    <text evidence="3">The sequence shown here is derived from an EMBL/GenBank/DDBJ whole genome shotgun (WGS) entry which is preliminary data.</text>
</comment>
<dbReference type="InterPro" id="IPR050425">
    <property type="entry name" value="NAD(P)_dehydrat-like"/>
</dbReference>
<proteinExistence type="predicted"/>
<keyword evidence="4" id="KW-1185">Reference proteome</keyword>
<dbReference type="EMBL" id="JABCRI010000021">
    <property type="protein sequence ID" value="KAF8380708.1"/>
    <property type="molecule type" value="Genomic_DNA"/>
</dbReference>